<accession>H1HMV0</accession>
<dbReference type="InterPro" id="IPR038352">
    <property type="entry name" value="Imelysin_sf"/>
</dbReference>
<keyword evidence="2 3" id="KW-0732">Signal</keyword>
<dbReference type="InterPro" id="IPR018976">
    <property type="entry name" value="Imelysin-like"/>
</dbReference>
<dbReference type="Pfam" id="PF09375">
    <property type="entry name" value="Peptidase_M75"/>
    <property type="match status" value="1"/>
</dbReference>
<evidence type="ECO:0000256" key="3">
    <source>
        <dbReference type="SAM" id="SignalP"/>
    </source>
</evidence>
<comment type="caution">
    <text evidence="5">The sequence shown here is derived from an EMBL/GenBank/DDBJ whole genome shotgun (WGS) entry which is preliminary data.</text>
</comment>
<protein>
    <recommendedName>
        <fullName evidence="4">Imelysin-like domain-containing protein</fullName>
    </recommendedName>
</protein>
<gene>
    <name evidence="5" type="ORF">HMPREF9944_01494</name>
</gene>
<dbReference type="GO" id="GO:0030313">
    <property type="term" value="C:cell envelope"/>
    <property type="evidence" value="ECO:0007669"/>
    <property type="project" value="UniProtKB-SubCell"/>
</dbReference>
<dbReference type="AlphaFoldDB" id="H1HMV0"/>
<dbReference type="CDD" id="cd14658">
    <property type="entry name" value="Imelysin-like_IrpA"/>
    <property type="match status" value="1"/>
</dbReference>
<dbReference type="HOGENOM" id="CLU_050043_1_0_10"/>
<evidence type="ECO:0000313" key="6">
    <source>
        <dbReference type="Proteomes" id="UP000003167"/>
    </source>
</evidence>
<feature type="domain" description="Imelysin-like" evidence="4">
    <location>
        <begin position="74"/>
        <end position="441"/>
    </location>
</feature>
<organism evidence="5 6">
    <name type="scientific">Segatella maculosa OT 289</name>
    <dbReference type="NCBI Taxonomy" id="999422"/>
    <lineage>
        <taxon>Bacteria</taxon>
        <taxon>Pseudomonadati</taxon>
        <taxon>Bacteroidota</taxon>
        <taxon>Bacteroidia</taxon>
        <taxon>Bacteroidales</taxon>
        <taxon>Prevotellaceae</taxon>
        <taxon>Segatella</taxon>
    </lineage>
</organism>
<dbReference type="RefSeq" id="WP_008565476.1">
    <property type="nucleotide sequence ID" value="NZ_JH594503.1"/>
</dbReference>
<proteinExistence type="predicted"/>
<name>H1HMV0_9BACT</name>
<dbReference type="InterPro" id="IPR034982">
    <property type="entry name" value="Imelysin-like_IrpA"/>
</dbReference>
<dbReference type="EMBL" id="AGEK01000027">
    <property type="protein sequence ID" value="EHO70287.1"/>
    <property type="molecule type" value="Genomic_DNA"/>
</dbReference>
<evidence type="ECO:0000313" key="5">
    <source>
        <dbReference type="EMBL" id="EHO70287.1"/>
    </source>
</evidence>
<feature type="signal peptide" evidence="3">
    <location>
        <begin position="1"/>
        <end position="22"/>
    </location>
</feature>
<dbReference type="Proteomes" id="UP000003167">
    <property type="component" value="Unassembled WGS sequence"/>
</dbReference>
<feature type="chain" id="PRO_5003550920" description="Imelysin-like domain-containing protein" evidence="3">
    <location>
        <begin position="23"/>
        <end position="454"/>
    </location>
</feature>
<dbReference type="STRING" id="999422.HMPREF9944_01494"/>
<evidence type="ECO:0000259" key="4">
    <source>
        <dbReference type="Pfam" id="PF09375"/>
    </source>
</evidence>
<dbReference type="Gene3D" id="1.20.1420.20">
    <property type="entry name" value="M75 peptidase, HXXE motif"/>
    <property type="match status" value="1"/>
</dbReference>
<evidence type="ECO:0000256" key="2">
    <source>
        <dbReference type="ARBA" id="ARBA00022729"/>
    </source>
</evidence>
<comment type="subcellular location">
    <subcellularLocation>
        <location evidence="1">Cell envelope</location>
    </subcellularLocation>
</comment>
<dbReference type="PATRIC" id="fig|999422.3.peg.1567"/>
<keyword evidence="6" id="KW-1185">Reference proteome</keyword>
<dbReference type="PROSITE" id="PS51257">
    <property type="entry name" value="PROKAR_LIPOPROTEIN"/>
    <property type="match status" value="1"/>
</dbReference>
<dbReference type="OrthoDB" id="9764688at2"/>
<sequence>MKKVTRFAMFLLAGALTTGLFSCSSSDDEEVLQNDLLTEEQQNNLKKVESDANSNAEKTAMGKVVANYLEAVIKPTYQDLANKADKLYEACQNLYAKRKAKTLTQADIDAACEAFKDARRDWEQSEAFLYGAASDNEIDPHIDSWPLDHDQLVKALNNKDVIAGINGNNPVEYVYNAHKDFDSVIGFHGLEFVLFRNGANRKLSDFMSENEKENGLTSVKTVNEAAFAAAVSGDLRNMTYLLEYGWLGSGAAVSHQNQLAKSMWVIKALRNKGLSPKGIPYRDYVKSAGTDKGLFPTWHETLQNIFVGGCSNICEEVATQKLGQAYRTATGTGTKDDAANYIESPYSKRSFQDYQDNIYSIKNSLYGVRGTENISTPAANSIMTYLKNKGYTKYNDLNNALNEAINALEKAKKSGVAFIDKPGDPQVKTCIDKVDALNEALNEAGKWIDMQADE</sequence>
<evidence type="ECO:0000256" key="1">
    <source>
        <dbReference type="ARBA" id="ARBA00004196"/>
    </source>
</evidence>
<reference evidence="5 6" key="1">
    <citation type="submission" date="2011-12" db="EMBL/GenBank/DDBJ databases">
        <title>The Genome Sequence of Prevotella maculosa OT 289.</title>
        <authorList>
            <consortium name="The Broad Institute Genome Sequencing Platform"/>
            <person name="Earl A."/>
            <person name="Ward D."/>
            <person name="Feldgarden M."/>
            <person name="Gevers D."/>
            <person name="Izard J."/>
            <person name="Blanton J.M."/>
            <person name="Mathney J."/>
            <person name="Tanner A.C."/>
            <person name="Dewhirst F.E."/>
            <person name="Young S.K."/>
            <person name="Zeng Q."/>
            <person name="Gargeya S."/>
            <person name="Fitzgerald M."/>
            <person name="Haas B."/>
            <person name="Abouelleil A."/>
            <person name="Alvarado L."/>
            <person name="Arachchi H.M."/>
            <person name="Berlin A."/>
            <person name="Chapman S.B."/>
            <person name="Gearin G."/>
            <person name="Goldberg J."/>
            <person name="Griggs A."/>
            <person name="Gujja S."/>
            <person name="Hansen M."/>
            <person name="Heiman D."/>
            <person name="Howarth C."/>
            <person name="Larimer J."/>
            <person name="Lui A."/>
            <person name="MacDonald P.J.P."/>
            <person name="McCowen C."/>
            <person name="Montmayeur A."/>
            <person name="Murphy C."/>
            <person name="Neiman D."/>
            <person name="Pearson M."/>
            <person name="Priest M."/>
            <person name="Roberts A."/>
            <person name="Saif S."/>
            <person name="Shea T."/>
            <person name="Sisk P."/>
            <person name="Stolte C."/>
            <person name="Sykes S."/>
            <person name="Wortman J."/>
            <person name="Nusbaum C."/>
            <person name="Birren B."/>
        </authorList>
    </citation>
    <scope>NUCLEOTIDE SEQUENCE [LARGE SCALE GENOMIC DNA]</scope>
    <source>
        <strain evidence="5 6">OT 289</strain>
    </source>
</reference>